<reference evidence="2" key="2">
    <citation type="submission" date="2020-05" db="UniProtKB">
        <authorList>
            <consortium name="EnsemblMetazoa"/>
        </authorList>
    </citation>
    <scope>IDENTIFICATION</scope>
    <source>
        <strain evidence="2">IAEA</strain>
    </source>
</reference>
<proteinExistence type="predicted"/>
<name>A0A1B0A9Z3_GLOPL</name>
<reference evidence="3" key="1">
    <citation type="submission" date="2014-03" db="EMBL/GenBank/DDBJ databases">
        <authorList>
            <person name="Aksoy S."/>
            <person name="Warren W."/>
            <person name="Wilson R.K."/>
        </authorList>
    </citation>
    <scope>NUCLEOTIDE SEQUENCE [LARGE SCALE GENOMIC DNA]</scope>
    <source>
        <strain evidence="3">IAEA</strain>
    </source>
</reference>
<dbReference type="AlphaFoldDB" id="A0A1B0A9Z3"/>
<dbReference type="Proteomes" id="UP000092445">
    <property type="component" value="Unassembled WGS sequence"/>
</dbReference>
<keyword evidence="3" id="KW-1185">Reference proteome</keyword>
<evidence type="ECO:0000313" key="2">
    <source>
        <dbReference type="EnsemblMetazoa" id="GPAI038950-PA"/>
    </source>
</evidence>
<accession>A0A1B0A9Z3</accession>
<dbReference type="VEuPathDB" id="VectorBase:GPAI038950"/>
<sequence length="120" mass="14008">MKKFIHSPLENRQAANIAASKSYYQILNTNAIRHLCQSVCCLRTAQQYKLLPIIKRRLSEISFHFDLLFTGGNIPKILANLHSRKLVEVSMILKRNVIYYVLYIIIILFNIKLPQYANEE</sequence>
<evidence type="ECO:0000313" key="3">
    <source>
        <dbReference type="Proteomes" id="UP000092445"/>
    </source>
</evidence>
<feature type="transmembrane region" description="Helical" evidence="1">
    <location>
        <begin position="97"/>
        <end position="117"/>
    </location>
</feature>
<keyword evidence="1" id="KW-0812">Transmembrane</keyword>
<evidence type="ECO:0000256" key="1">
    <source>
        <dbReference type="SAM" id="Phobius"/>
    </source>
</evidence>
<dbReference type="EnsemblMetazoa" id="GPAI038950-RA">
    <property type="protein sequence ID" value="GPAI038950-PA"/>
    <property type="gene ID" value="GPAI038950"/>
</dbReference>
<organism evidence="2 3">
    <name type="scientific">Glossina pallidipes</name>
    <name type="common">Tsetse fly</name>
    <dbReference type="NCBI Taxonomy" id="7398"/>
    <lineage>
        <taxon>Eukaryota</taxon>
        <taxon>Metazoa</taxon>
        <taxon>Ecdysozoa</taxon>
        <taxon>Arthropoda</taxon>
        <taxon>Hexapoda</taxon>
        <taxon>Insecta</taxon>
        <taxon>Pterygota</taxon>
        <taxon>Neoptera</taxon>
        <taxon>Endopterygota</taxon>
        <taxon>Diptera</taxon>
        <taxon>Brachycera</taxon>
        <taxon>Muscomorpha</taxon>
        <taxon>Hippoboscoidea</taxon>
        <taxon>Glossinidae</taxon>
        <taxon>Glossina</taxon>
    </lineage>
</organism>
<keyword evidence="1" id="KW-1133">Transmembrane helix</keyword>
<keyword evidence="1" id="KW-0472">Membrane</keyword>
<protein>
    <submittedName>
        <fullName evidence="2">Uncharacterized protein</fullName>
    </submittedName>
</protein>